<reference evidence="2" key="1">
    <citation type="submission" date="2021-03" db="EMBL/GenBank/DDBJ databases">
        <title>Draft genome sequence of rust myrtle Austropuccinia psidii MF-1, a brazilian biotype.</title>
        <authorList>
            <person name="Quecine M.C."/>
            <person name="Pachon D.M.R."/>
            <person name="Bonatelli M.L."/>
            <person name="Correr F.H."/>
            <person name="Franceschini L.M."/>
            <person name="Leite T.F."/>
            <person name="Margarido G.R.A."/>
            <person name="Almeida C.A."/>
            <person name="Ferrarezi J.A."/>
            <person name="Labate C.A."/>
        </authorList>
    </citation>
    <scope>NUCLEOTIDE SEQUENCE</scope>
    <source>
        <strain evidence="2">MF-1</strain>
    </source>
</reference>
<evidence type="ECO:0000256" key="1">
    <source>
        <dbReference type="SAM" id="MobiDB-lite"/>
    </source>
</evidence>
<dbReference type="Proteomes" id="UP000765509">
    <property type="component" value="Unassembled WGS sequence"/>
</dbReference>
<name>A0A9Q3JXX9_9BASI</name>
<accession>A0A9Q3JXX9</accession>
<evidence type="ECO:0000313" key="2">
    <source>
        <dbReference type="EMBL" id="MBW0570376.1"/>
    </source>
</evidence>
<feature type="compositionally biased region" description="Basic and acidic residues" evidence="1">
    <location>
        <begin position="56"/>
        <end position="65"/>
    </location>
</feature>
<keyword evidence="3" id="KW-1185">Reference proteome</keyword>
<organism evidence="2 3">
    <name type="scientific">Austropuccinia psidii MF-1</name>
    <dbReference type="NCBI Taxonomy" id="1389203"/>
    <lineage>
        <taxon>Eukaryota</taxon>
        <taxon>Fungi</taxon>
        <taxon>Dikarya</taxon>
        <taxon>Basidiomycota</taxon>
        <taxon>Pucciniomycotina</taxon>
        <taxon>Pucciniomycetes</taxon>
        <taxon>Pucciniales</taxon>
        <taxon>Sphaerophragmiaceae</taxon>
        <taxon>Austropuccinia</taxon>
    </lineage>
</organism>
<comment type="caution">
    <text evidence="2">The sequence shown here is derived from an EMBL/GenBank/DDBJ whole genome shotgun (WGS) entry which is preliminary data.</text>
</comment>
<dbReference type="EMBL" id="AVOT02086142">
    <property type="protein sequence ID" value="MBW0570376.1"/>
    <property type="molecule type" value="Genomic_DNA"/>
</dbReference>
<proteinExistence type="predicted"/>
<gene>
    <name evidence="2" type="ORF">O181_110091</name>
</gene>
<evidence type="ECO:0000313" key="3">
    <source>
        <dbReference type="Proteomes" id="UP000765509"/>
    </source>
</evidence>
<protein>
    <submittedName>
        <fullName evidence="2">Uncharacterized protein</fullName>
    </submittedName>
</protein>
<feature type="region of interest" description="Disordered" evidence="1">
    <location>
        <begin position="50"/>
        <end position="96"/>
    </location>
</feature>
<sequence>MVEKCGGELEHSLRSRCIEPCSKEDYINELEDIVKETKIGRKWKQLDVKSPNKPFIRKDKPKEPFKPNTPKTNEQRKCHKCGGSGHLANNFLKRKK</sequence>
<dbReference type="AlphaFoldDB" id="A0A9Q3JXX9"/>